<dbReference type="PANTHER" id="PTHR37820">
    <property type="entry name" value="CELL DIVISION PROTEIN DIVIB"/>
    <property type="match status" value="1"/>
</dbReference>
<evidence type="ECO:0000256" key="6">
    <source>
        <dbReference type="ARBA" id="ARBA00023136"/>
    </source>
</evidence>
<protein>
    <recommendedName>
        <fullName evidence="8">Cell division protein FtsQ</fullName>
    </recommendedName>
</protein>
<feature type="region of interest" description="Disordered" evidence="9">
    <location>
        <begin position="1"/>
        <end position="27"/>
    </location>
</feature>
<comment type="subcellular location">
    <subcellularLocation>
        <location evidence="8">Cell membrane</location>
        <topology evidence="8">Single-pass type II membrane protein</topology>
    </subcellularLocation>
    <subcellularLocation>
        <location evidence="1">Membrane</location>
    </subcellularLocation>
    <text evidence="8">Localizes to the division septum.</text>
</comment>
<dbReference type="GO" id="GO:0043093">
    <property type="term" value="P:FtsZ-dependent cytokinesis"/>
    <property type="evidence" value="ECO:0007669"/>
    <property type="project" value="UniProtKB-UniRule"/>
</dbReference>
<evidence type="ECO:0000256" key="7">
    <source>
        <dbReference type="ARBA" id="ARBA00023306"/>
    </source>
</evidence>
<evidence type="ECO:0000256" key="8">
    <source>
        <dbReference type="HAMAP-Rule" id="MF_00911"/>
    </source>
</evidence>
<dbReference type="Pfam" id="PF03799">
    <property type="entry name" value="FtsQ_DivIB_C"/>
    <property type="match status" value="1"/>
</dbReference>
<evidence type="ECO:0000313" key="12">
    <source>
        <dbReference type="Proteomes" id="UP000316806"/>
    </source>
</evidence>
<dbReference type="PANTHER" id="PTHR37820:SF1">
    <property type="entry name" value="CELL DIVISION PROTEIN FTSQ"/>
    <property type="match status" value="1"/>
</dbReference>
<dbReference type="RefSeq" id="WP_144002952.1">
    <property type="nucleotide sequence ID" value="NZ_CP040916.1"/>
</dbReference>
<keyword evidence="6 8" id="KW-0472">Membrane</keyword>
<keyword evidence="7 8" id="KW-0131">Cell cycle</keyword>
<evidence type="ECO:0000256" key="3">
    <source>
        <dbReference type="ARBA" id="ARBA00022618"/>
    </source>
</evidence>
<dbReference type="InterPro" id="IPR034746">
    <property type="entry name" value="POTRA"/>
</dbReference>
<reference evidence="11 12" key="1">
    <citation type="journal article" date="2019" name="J. Ind. Microbiol. Biotechnol.">
        <title>The complete genomic sequence of Streptomyces spectabilis NRRL-2792 and identification of secondary metabolite biosynthetic gene clusters.</title>
        <authorList>
            <person name="Sinha A."/>
            <person name="Phillips-Salemka S."/>
            <person name="Niraula T.A."/>
            <person name="Short K.A."/>
            <person name="Niraula N.P."/>
        </authorList>
    </citation>
    <scope>NUCLEOTIDE SEQUENCE [LARGE SCALE GENOMIC DNA]</scope>
    <source>
        <strain evidence="11 12">NRRL 2792</strain>
    </source>
</reference>
<evidence type="ECO:0000256" key="1">
    <source>
        <dbReference type="ARBA" id="ARBA00004370"/>
    </source>
</evidence>
<dbReference type="AlphaFoldDB" id="A0A516R5X1"/>
<keyword evidence="2 8" id="KW-1003">Cell membrane</keyword>
<dbReference type="PROSITE" id="PS51779">
    <property type="entry name" value="POTRA"/>
    <property type="match status" value="1"/>
</dbReference>
<feature type="transmembrane region" description="Helical" evidence="8">
    <location>
        <begin position="32"/>
        <end position="51"/>
    </location>
</feature>
<organism evidence="11 12">
    <name type="scientific">Streptomyces spectabilis</name>
    <dbReference type="NCBI Taxonomy" id="68270"/>
    <lineage>
        <taxon>Bacteria</taxon>
        <taxon>Bacillati</taxon>
        <taxon>Actinomycetota</taxon>
        <taxon>Actinomycetes</taxon>
        <taxon>Kitasatosporales</taxon>
        <taxon>Streptomycetaceae</taxon>
        <taxon>Streptomyces</taxon>
    </lineage>
</organism>
<dbReference type="GO" id="GO:0005886">
    <property type="term" value="C:plasma membrane"/>
    <property type="evidence" value="ECO:0007669"/>
    <property type="project" value="UniProtKB-SubCell"/>
</dbReference>
<dbReference type="EMBL" id="CP040916">
    <property type="protein sequence ID" value="QDQ11044.1"/>
    <property type="molecule type" value="Genomic_DNA"/>
</dbReference>
<feature type="domain" description="POTRA" evidence="10">
    <location>
        <begin position="56"/>
        <end position="125"/>
    </location>
</feature>
<keyword evidence="4 8" id="KW-0812">Transmembrane</keyword>
<dbReference type="Proteomes" id="UP000316806">
    <property type="component" value="Chromosome"/>
</dbReference>
<evidence type="ECO:0000259" key="10">
    <source>
        <dbReference type="PROSITE" id="PS51779"/>
    </source>
</evidence>
<name>A0A516R5X1_STRST</name>
<dbReference type="InterPro" id="IPR005548">
    <property type="entry name" value="Cell_div_FtsQ/DivIB_C"/>
</dbReference>
<evidence type="ECO:0000256" key="4">
    <source>
        <dbReference type="ARBA" id="ARBA00022692"/>
    </source>
</evidence>
<feature type="compositionally biased region" description="Basic and acidic residues" evidence="9">
    <location>
        <begin position="1"/>
        <end position="11"/>
    </location>
</feature>
<evidence type="ECO:0000256" key="2">
    <source>
        <dbReference type="ARBA" id="ARBA00022475"/>
    </source>
</evidence>
<comment type="function">
    <text evidence="8">Essential cell division protein.</text>
</comment>
<comment type="similarity">
    <text evidence="8">Belongs to the FtsQ/DivIB family. FtsQ subfamily.</text>
</comment>
<gene>
    <name evidence="8" type="primary">ftsQ</name>
    <name evidence="11" type="ORF">FH965_10985</name>
</gene>
<dbReference type="Gene3D" id="3.10.20.310">
    <property type="entry name" value="membrane protein fhac"/>
    <property type="match status" value="1"/>
</dbReference>
<evidence type="ECO:0000256" key="9">
    <source>
        <dbReference type="SAM" id="MobiDB-lite"/>
    </source>
</evidence>
<dbReference type="GO" id="GO:0090529">
    <property type="term" value="P:cell septum assembly"/>
    <property type="evidence" value="ECO:0007669"/>
    <property type="project" value="InterPro"/>
</dbReference>
<dbReference type="InterPro" id="IPR013685">
    <property type="entry name" value="POTRA_FtsQ_type"/>
</dbReference>
<dbReference type="InterPro" id="IPR050487">
    <property type="entry name" value="FtsQ_DivIB"/>
</dbReference>
<keyword evidence="3 8" id="KW-0132">Cell division</keyword>
<dbReference type="Pfam" id="PF08478">
    <property type="entry name" value="POTRA_1"/>
    <property type="match status" value="1"/>
</dbReference>
<proteinExistence type="inferred from homology"/>
<sequence>MAGQKTAERQGPKSGPPRPRPRRPRLPKPRTLLLVGALLCVLGGVTVWVLYGSSWLRVERVTATGTVVLKPDQVREAAGIRGGGPLISVDSDAVEERLRRKLPRIDSVDVIRDWPHGITLKVTERTPALLIEKGGKFVEVDAKGVRFATVDKAPKGTPRLVLTPHQSGGAAASLRRFDPDRLRREAVRVATDLPGVVAGDTTAVKVRSYDSISLELADGRTVAWGSSENGRMKAEALSALMKAVPKARHFDVTVPTAPASSAS</sequence>
<dbReference type="HAMAP" id="MF_00911">
    <property type="entry name" value="FtsQ_subfam"/>
    <property type="match status" value="1"/>
</dbReference>
<dbReference type="GO" id="GO:0032153">
    <property type="term" value="C:cell division site"/>
    <property type="evidence" value="ECO:0007669"/>
    <property type="project" value="UniProtKB-UniRule"/>
</dbReference>
<evidence type="ECO:0000256" key="5">
    <source>
        <dbReference type="ARBA" id="ARBA00022989"/>
    </source>
</evidence>
<evidence type="ECO:0000313" key="11">
    <source>
        <dbReference type="EMBL" id="QDQ11044.1"/>
    </source>
</evidence>
<keyword evidence="5 8" id="KW-1133">Transmembrane helix</keyword>
<dbReference type="InterPro" id="IPR026579">
    <property type="entry name" value="FtsQ"/>
</dbReference>
<accession>A0A516R5X1</accession>